<dbReference type="AlphaFoldDB" id="A0A4Y6V7W8"/>
<dbReference type="Proteomes" id="UP000317214">
    <property type="component" value="Chromosome"/>
</dbReference>
<protein>
    <submittedName>
        <fullName evidence="1">Uncharacterized protein</fullName>
    </submittedName>
</protein>
<dbReference type="RefSeq" id="WP_141492487.1">
    <property type="nucleotide sequence ID" value="NZ_CP032485.1"/>
</dbReference>
<reference evidence="1 2" key="1">
    <citation type="submission" date="2018-09" db="EMBL/GenBank/DDBJ databases">
        <title>The complete genome sequence of Neokomagataea tanensis NBRC 106556(T).</title>
        <authorList>
            <person name="Chua K.-O."/>
            <person name="See-Too W.-S."/>
            <person name="Hong K.-W."/>
            <person name="Yin W.-F."/>
            <person name="Chan K.-G."/>
        </authorList>
    </citation>
    <scope>NUCLEOTIDE SEQUENCE [LARGE SCALE GENOMIC DNA]</scope>
    <source>
        <strain evidence="2">AH13 \ NBRC 106556</strain>
    </source>
</reference>
<organism evidence="1 2">
    <name type="scientific">Neokomagataea tanensis</name>
    <dbReference type="NCBI Taxonomy" id="661191"/>
    <lineage>
        <taxon>Bacteria</taxon>
        <taxon>Pseudomonadati</taxon>
        <taxon>Pseudomonadota</taxon>
        <taxon>Alphaproteobacteria</taxon>
        <taxon>Acetobacterales</taxon>
        <taxon>Acetobacteraceae</taxon>
        <taxon>Neokomagataea</taxon>
    </lineage>
</organism>
<sequence length="91" mass="9336">MSLLSISAFEKLINQSLGKADTETVQQGVSIGGMIAQGVLEALVARLSSHINVTDVDAAMAKIFDGAVSLEQALSQSSGTTTSNTVSQPVV</sequence>
<dbReference type="OrthoDB" id="7281839at2"/>
<name>A0A4Y6V7W8_9PROT</name>
<keyword evidence="2" id="KW-1185">Reference proteome</keyword>
<dbReference type="EMBL" id="CP032485">
    <property type="protein sequence ID" value="QDH24646.1"/>
    <property type="molecule type" value="Genomic_DNA"/>
</dbReference>
<accession>A0A4Y6V7W8</accession>
<evidence type="ECO:0000313" key="1">
    <source>
        <dbReference type="EMBL" id="QDH24646.1"/>
    </source>
</evidence>
<evidence type="ECO:0000313" key="2">
    <source>
        <dbReference type="Proteomes" id="UP000317214"/>
    </source>
</evidence>
<proteinExistence type="predicted"/>
<dbReference type="KEGG" id="ntn:D5366_04735"/>
<gene>
    <name evidence="1" type="ORF">D5366_04735</name>
</gene>